<keyword evidence="3" id="KW-1185">Reference proteome</keyword>
<feature type="region of interest" description="Disordered" evidence="1">
    <location>
        <begin position="1"/>
        <end position="99"/>
    </location>
</feature>
<sequence>MSATASPRPVLIVQGAPSSSSSSLVSESSISRSNSVSSTHSSNTSTSSTSQSFAPGHGSQTHPAEIVGDGVEFVRTGRPQGGNPNGGPPQNESGYYRRSKLGVTVHNSGGQLTGSVAVDMGEEYANGSDHTDSCRKASQQSDSVSLCFCPARPSSSL</sequence>
<dbReference type="Proteomes" id="UP001412239">
    <property type="component" value="Unassembled WGS sequence"/>
</dbReference>
<reference evidence="2" key="1">
    <citation type="submission" date="2015-10" db="EMBL/GenBank/DDBJ databases">
        <authorList>
            <person name="Regsiter A."/>
            <person name="william w."/>
        </authorList>
    </citation>
    <scope>NUCLEOTIDE SEQUENCE</scope>
    <source>
        <strain evidence="2">Montdore</strain>
    </source>
</reference>
<name>A0A292PTL1_9PEZI</name>
<dbReference type="EMBL" id="LN891069">
    <property type="protein sequence ID" value="CUS09813.1"/>
    <property type="molecule type" value="Genomic_DNA"/>
</dbReference>
<feature type="compositionally biased region" description="Low complexity" evidence="1">
    <location>
        <begin position="18"/>
        <end position="52"/>
    </location>
</feature>
<protein>
    <submittedName>
        <fullName evidence="2">Uncharacterized protein</fullName>
    </submittedName>
</protein>
<organism evidence="2 3">
    <name type="scientific">Tuber aestivum</name>
    <name type="common">summer truffle</name>
    <dbReference type="NCBI Taxonomy" id="59557"/>
    <lineage>
        <taxon>Eukaryota</taxon>
        <taxon>Fungi</taxon>
        <taxon>Dikarya</taxon>
        <taxon>Ascomycota</taxon>
        <taxon>Pezizomycotina</taxon>
        <taxon>Pezizomycetes</taxon>
        <taxon>Pezizales</taxon>
        <taxon>Tuberaceae</taxon>
        <taxon>Tuber</taxon>
    </lineage>
</organism>
<evidence type="ECO:0000313" key="2">
    <source>
        <dbReference type="EMBL" id="CUS09813.1"/>
    </source>
</evidence>
<dbReference type="AlphaFoldDB" id="A0A292PTL1"/>
<gene>
    <name evidence="2" type="ORF">GSTUAT00006103001</name>
</gene>
<evidence type="ECO:0000313" key="3">
    <source>
        <dbReference type="Proteomes" id="UP001412239"/>
    </source>
</evidence>
<evidence type="ECO:0000256" key="1">
    <source>
        <dbReference type="SAM" id="MobiDB-lite"/>
    </source>
</evidence>
<accession>A0A292PTL1</accession>
<proteinExistence type="predicted"/>